<dbReference type="InterPro" id="IPR044862">
    <property type="entry name" value="Pro_4_hyd_alph_FE2OG_OXY"/>
</dbReference>
<dbReference type="FunFam" id="1.25.40.10:FF:000006">
    <property type="entry name" value="Prolyl 4-hydroxylase subunit alpha 2"/>
    <property type="match status" value="1"/>
</dbReference>
<dbReference type="Gene3D" id="6.10.140.1460">
    <property type="match status" value="1"/>
</dbReference>
<feature type="signal peptide" evidence="14">
    <location>
        <begin position="1"/>
        <end position="27"/>
    </location>
</feature>
<dbReference type="GO" id="GO:0005788">
    <property type="term" value="C:endoplasmic reticulum lumen"/>
    <property type="evidence" value="ECO:0007669"/>
    <property type="project" value="UniProtKB-SubCell"/>
</dbReference>
<keyword evidence="6" id="KW-0479">Metal-binding</keyword>
<dbReference type="InterPro" id="IPR006620">
    <property type="entry name" value="Pro_4_hyd_alph"/>
</dbReference>
<dbReference type="GO" id="GO:0005506">
    <property type="term" value="F:iron ion binding"/>
    <property type="evidence" value="ECO:0007669"/>
    <property type="project" value="InterPro"/>
</dbReference>
<sequence length="555" mass="63723">MNMVPNLNLLHVICFALLFDLCVRTHAELFTAIAEVEHLLETHKRIIDDLDFYIEKEEQRLFNLKRHLNIYKREHEKAMEDIPNYLGNPINAFTLIKRLTTDLDHIEDSIKIGTDYIKNITMNHEDVKYPALEDLTGAAQALTRLQETYHLEVKDLSEGLLNGVAYSTPMSAGDCYELGRALYNEKDFTNARDWMIEALRKLKEENVSYAFTEADVLEYISFSYYLLGDTRSALEWTQKLLAVDPKHSRAKGNVPHYQKSIAEEELRLRKQRRGETGEEQPEEKPVELTGYAKERKAYEALCRGEVDIPLAMSKRLTCRYMTENHPFLRLAPIKMEMMYLNPDIVVFHDVISDGEIEIVKRMASPRFKRAVVHDPKTGELVPAHYRISKSSWLRDSEAETIARISRRVSHMTGLSMDTAEELQVVNYGIGGHYEPHFDFARKRENAFSKQGGNRIATVLFYMSDVAQGGATVFTELGLSVFPVKRAAAFWLNLHPSGEGDLATRHAACPVLQGSKWVCNKWLHQSGQELLKPCNLEYQDESMIRQIPRPVPKTSR</sequence>
<dbReference type="InterPro" id="IPR059068">
    <property type="entry name" value="TPR_P4H"/>
</dbReference>
<keyword evidence="13" id="KW-0802">TPR repeat</keyword>
<evidence type="ECO:0000313" key="17">
    <source>
        <dbReference type="Proteomes" id="UP001231518"/>
    </source>
</evidence>
<evidence type="ECO:0000256" key="6">
    <source>
        <dbReference type="ARBA" id="ARBA00022723"/>
    </source>
</evidence>
<keyword evidence="11" id="KW-0408">Iron</keyword>
<dbReference type="FunFam" id="2.60.120.620:FF:000001">
    <property type="entry name" value="Prolyl 4-hydroxylase subunit alpha 2"/>
    <property type="match status" value="1"/>
</dbReference>
<evidence type="ECO:0000259" key="15">
    <source>
        <dbReference type="PROSITE" id="PS51471"/>
    </source>
</evidence>
<evidence type="ECO:0000256" key="2">
    <source>
        <dbReference type="ARBA" id="ARBA00002035"/>
    </source>
</evidence>
<name>A0AAD7YLV8_MYTSE</name>
<dbReference type="InterPro" id="IPR011990">
    <property type="entry name" value="TPR-like_helical_dom_sf"/>
</dbReference>
<feature type="chain" id="PRO_5042295029" description="procollagen-proline 4-dioxygenase" evidence="14">
    <location>
        <begin position="28"/>
        <end position="555"/>
    </location>
</feature>
<dbReference type="Pfam" id="PF13640">
    <property type="entry name" value="2OG-FeII_Oxy_3"/>
    <property type="match status" value="1"/>
</dbReference>
<evidence type="ECO:0000256" key="14">
    <source>
        <dbReference type="SAM" id="SignalP"/>
    </source>
</evidence>
<comment type="subcellular location">
    <subcellularLocation>
        <location evidence="3">Endoplasmic reticulum lumen</location>
    </subcellularLocation>
</comment>
<comment type="caution">
    <text evidence="16">The sequence shown here is derived from an EMBL/GenBank/DDBJ whole genome shotgun (WGS) entry which is preliminary data.</text>
</comment>
<dbReference type="PROSITE" id="PS51471">
    <property type="entry name" value="FE2OG_OXY"/>
    <property type="match status" value="1"/>
</dbReference>
<protein>
    <recommendedName>
        <fullName evidence="5">procollagen-proline 4-dioxygenase</fullName>
        <ecNumber evidence="5">1.14.11.2</ecNumber>
    </recommendedName>
</protein>
<reference evidence="16" key="1">
    <citation type="submission" date="2023-03" db="EMBL/GenBank/DDBJ databases">
        <title>Chromosome-level genomes of two armyworms, Mythimna separata and Mythimna loreyi, provide insights into the biosynthesis and reception of sex pheromones.</title>
        <authorList>
            <person name="Zhao H."/>
        </authorList>
    </citation>
    <scope>NUCLEOTIDE SEQUENCE</scope>
    <source>
        <strain evidence="16">BeijingLab</strain>
        <tissue evidence="16">Pupa</tissue>
    </source>
</reference>
<dbReference type="Gene3D" id="1.25.40.10">
    <property type="entry name" value="Tetratricopeptide repeat domain"/>
    <property type="match status" value="1"/>
</dbReference>
<dbReference type="PANTHER" id="PTHR10869">
    <property type="entry name" value="PROLYL 4-HYDROXYLASE ALPHA SUBUNIT"/>
    <property type="match status" value="1"/>
</dbReference>
<keyword evidence="17" id="KW-1185">Reference proteome</keyword>
<evidence type="ECO:0000256" key="7">
    <source>
        <dbReference type="ARBA" id="ARBA00022824"/>
    </source>
</evidence>
<dbReference type="InterPro" id="IPR005123">
    <property type="entry name" value="Oxoglu/Fe-dep_dioxygenase_dom"/>
</dbReference>
<dbReference type="InterPro" id="IPR013547">
    <property type="entry name" value="P4H_N"/>
</dbReference>
<comment type="cofactor">
    <cofactor evidence="1">
        <name>L-ascorbate</name>
        <dbReference type="ChEBI" id="CHEBI:38290"/>
    </cofactor>
</comment>
<dbReference type="EC" id="1.14.11.2" evidence="5"/>
<dbReference type="PANTHER" id="PTHR10869:SF244">
    <property type="entry name" value="PROLYL 4-HYDROXYLASE SUBUNIT ALPHA-2"/>
    <property type="match status" value="1"/>
</dbReference>
<evidence type="ECO:0000256" key="11">
    <source>
        <dbReference type="ARBA" id="ARBA00023004"/>
    </source>
</evidence>
<dbReference type="Pfam" id="PF08336">
    <property type="entry name" value="P4Ha_N"/>
    <property type="match status" value="1"/>
</dbReference>
<evidence type="ECO:0000256" key="13">
    <source>
        <dbReference type="PROSITE-ProRule" id="PRU00339"/>
    </source>
</evidence>
<proteinExistence type="inferred from homology"/>
<dbReference type="SUPFAM" id="SSF48452">
    <property type="entry name" value="TPR-like"/>
    <property type="match status" value="1"/>
</dbReference>
<dbReference type="GO" id="GO:0031418">
    <property type="term" value="F:L-ascorbic acid binding"/>
    <property type="evidence" value="ECO:0007669"/>
    <property type="project" value="UniProtKB-KW"/>
</dbReference>
<evidence type="ECO:0000256" key="1">
    <source>
        <dbReference type="ARBA" id="ARBA00001961"/>
    </source>
</evidence>
<dbReference type="EMBL" id="JARGEI010000013">
    <property type="protein sequence ID" value="KAJ8721412.1"/>
    <property type="molecule type" value="Genomic_DNA"/>
</dbReference>
<dbReference type="InterPro" id="IPR045054">
    <property type="entry name" value="P4HA-like"/>
</dbReference>
<comment type="similarity">
    <text evidence="4">Belongs to the P4HA family.</text>
</comment>
<evidence type="ECO:0000256" key="9">
    <source>
        <dbReference type="ARBA" id="ARBA00022964"/>
    </source>
</evidence>
<dbReference type="Pfam" id="PF23558">
    <property type="entry name" value="TPR_P4H"/>
    <property type="match status" value="1"/>
</dbReference>
<gene>
    <name evidence="16" type="ORF">PYW07_002187</name>
</gene>
<keyword evidence="12" id="KW-0325">Glycoprotein</keyword>
<dbReference type="Proteomes" id="UP001231518">
    <property type="component" value="Chromosome 12"/>
</dbReference>
<evidence type="ECO:0000256" key="10">
    <source>
        <dbReference type="ARBA" id="ARBA00023002"/>
    </source>
</evidence>
<feature type="domain" description="Fe2OG dioxygenase" evidence="15">
    <location>
        <begin position="418"/>
        <end position="524"/>
    </location>
</feature>
<accession>A0AAD7YLV8</accession>
<dbReference type="AlphaFoldDB" id="A0AAD7YLV8"/>
<keyword evidence="7" id="KW-0256">Endoplasmic reticulum</keyword>
<evidence type="ECO:0000256" key="5">
    <source>
        <dbReference type="ARBA" id="ARBA00012269"/>
    </source>
</evidence>
<evidence type="ECO:0000256" key="4">
    <source>
        <dbReference type="ARBA" id="ARBA00006511"/>
    </source>
</evidence>
<dbReference type="InterPro" id="IPR019734">
    <property type="entry name" value="TPR_rpt"/>
</dbReference>
<evidence type="ECO:0000256" key="12">
    <source>
        <dbReference type="ARBA" id="ARBA00023180"/>
    </source>
</evidence>
<organism evidence="16 17">
    <name type="scientific">Mythimna separata</name>
    <name type="common">Oriental armyworm</name>
    <name type="synonym">Pseudaletia separata</name>
    <dbReference type="NCBI Taxonomy" id="271217"/>
    <lineage>
        <taxon>Eukaryota</taxon>
        <taxon>Metazoa</taxon>
        <taxon>Ecdysozoa</taxon>
        <taxon>Arthropoda</taxon>
        <taxon>Hexapoda</taxon>
        <taxon>Insecta</taxon>
        <taxon>Pterygota</taxon>
        <taxon>Neoptera</taxon>
        <taxon>Endopterygota</taxon>
        <taxon>Lepidoptera</taxon>
        <taxon>Glossata</taxon>
        <taxon>Ditrysia</taxon>
        <taxon>Noctuoidea</taxon>
        <taxon>Noctuidae</taxon>
        <taxon>Noctuinae</taxon>
        <taxon>Hadenini</taxon>
        <taxon>Mythimna</taxon>
    </lineage>
</organism>
<comment type="function">
    <text evidence="2">Catalyzes the post-translational formation of 4-hydroxyproline in -Xaa-Pro-Gly- sequences in collagens and other proteins.</text>
</comment>
<keyword evidence="10" id="KW-0560">Oxidoreductase</keyword>
<feature type="repeat" description="TPR" evidence="13">
    <location>
        <begin position="214"/>
        <end position="247"/>
    </location>
</feature>
<keyword evidence="9" id="KW-0223">Dioxygenase</keyword>
<dbReference type="Gene3D" id="2.60.120.620">
    <property type="entry name" value="q2cbj1_9rhob like domain"/>
    <property type="match status" value="1"/>
</dbReference>
<dbReference type="GO" id="GO:0004656">
    <property type="term" value="F:procollagen-proline 4-dioxygenase activity"/>
    <property type="evidence" value="ECO:0007669"/>
    <property type="project" value="UniProtKB-EC"/>
</dbReference>
<dbReference type="PROSITE" id="PS50005">
    <property type="entry name" value="TPR"/>
    <property type="match status" value="1"/>
</dbReference>
<keyword evidence="14" id="KW-0732">Signal</keyword>
<evidence type="ECO:0000256" key="3">
    <source>
        <dbReference type="ARBA" id="ARBA00004319"/>
    </source>
</evidence>
<dbReference type="SMART" id="SM00702">
    <property type="entry name" value="P4Hc"/>
    <property type="match status" value="1"/>
</dbReference>
<evidence type="ECO:0000256" key="8">
    <source>
        <dbReference type="ARBA" id="ARBA00022896"/>
    </source>
</evidence>
<keyword evidence="8" id="KW-0847">Vitamin C</keyword>
<evidence type="ECO:0000313" key="16">
    <source>
        <dbReference type="EMBL" id="KAJ8721412.1"/>
    </source>
</evidence>